<evidence type="ECO:0000313" key="11">
    <source>
        <dbReference type="Proteomes" id="UP000001640"/>
    </source>
</evidence>
<dbReference type="GO" id="GO:0005737">
    <property type="term" value="C:cytoplasm"/>
    <property type="evidence" value="ECO:0007669"/>
    <property type="project" value="UniProtKB-SubCell"/>
</dbReference>
<keyword evidence="5" id="KW-0678">Repressor</keyword>
<dbReference type="OrthoDB" id="2359117at2759"/>
<evidence type="ECO:0000256" key="8">
    <source>
        <dbReference type="ARBA" id="ARBA00023242"/>
    </source>
</evidence>
<reference evidence="10 11" key="1">
    <citation type="journal article" date="2011" name="Proc. Natl. Acad. Sci. U.S.A.">
        <title>Evolutionary erosion of yeast sex chromosomes by mating-type switching accidents.</title>
        <authorList>
            <person name="Gordon J.L."/>
            <person name="Armisen D."/>
            <person name="Proux-Wera E."/>
            <person name="Oheigeartaigh S.S."/>
            <person name="Byrne K.P."/>
            <person name="Wolfe K.H."/>
        </authorList>
    </citation>
    <scope>NUCLEOTIDE SEQUENCE [LARGE SCALE GENOMIC DNA]</scope>
    <source>
        <strain evidence="11">ATCC 76901 / BCRC 22586 / CBS 4309 / NBRC 1992 / NRRL Y-12630</strain>
    </source>
</reference>
<proteinExistence type="inferred from homology"/>
<dbReference type="InterPro" id="IPR013734">
    <property type="entry name" value="TF_Nrm1/Whi5"/>
</dbReference>
<dbReference type="GO" id="GO:0033309">
    <property type="term" value="C:SBF transcription complex"/>
    <property type="evidence" value="ECO:0007669"/>
    <property type="project" value="TreeGrafter"/>
</dbReference>
<dbReference type="HOGENOM" id="CLU_750258_0_0_1"/>
<sequence length="369" mass="40541">MPLSATSVNTTPKRNTSKRLSADFDDLDNHFHKRTSSADSRYDTTLMDTERQDEQLLKSPKVPSTPYNHVRRSSTSLGFLATPLQVQGESSGLPRSYSENPISLSPSAKIRLLPPTTPKSKHTEVFLSPSPKLKSPSVYKDNGKPIREISNNLKTRLNYAFVKLQNGWVDKTLSELETELEITSSSASSNSRRSQNTIYSSSSSYVNKFANTNGTGIDIGGADGDSESMSANAAFIKALTSPRKKPNSLANDNNNPFLSSPKSNSVSPLRWTGRTPSIVKKEPNEDQEEMEVEEKPSEVEAIETLMSLSSPKKSKYEESTLLPKRNSSSPSASSETTNNVPELAHHDADQTDIETELDSSYASESDDQN</sequence>
<protein>
    <submittedName>
        <fullName evidence="10">Uncharacterized protein</fullName>
    </submittedName>
</protein>
<dbReference type="Proteomes" id="UP000001640">
    <property type="component" value="Chromosome 7"/>
</dbReference>
<dbReference type="GeneID" id="96904584"/>
<reference key="2">
    <citation type="submission" date="2011-08" db="EMBL/GenBank/DDBJ databases">
        <title>Genome sequence of Naumovozyma castellii.</title>
        <authorList>
            <person name="Gordon J.L."/>
            <person name="Armisen D."/>
            <person name="Proux-Wera E."/>
            <person name="OhEigeartaigh S.S."/>
            <person name="Byrne K.P."/>
            <person name="Wolfe K.H."/>
        </authorList>
    </citation>
    <scope>NUCLEOTIDE SEQUENCE</scope>
    <source>
        <strain>Type strain:CBS 4309</strain>
    </source>
</reference>
<dbReference type="STRING" id="1064592.G0VHN4"/>
<keyword evidence="4" id="KW-0963">Cytoplasm</keyword>
<dbReference type="KEGG" id="ncs:NCAS_0G00310"/>
<dbReference type="OMA" id="YTHEARI"/>
<dbReference type="Pfam" id="PF08528">
    <property type="entry name" value="Whi5"/>
    <property type="match status" value="1"/>
</dbReference>
<evidence type="ECO:0000256" key="5">
    <source>
        <dbReference type="ARBA" id="ARBA00022491"/>
    </source>
</evidence>
<evidence type="ECO:0000256" key="3">
    <source>
        <dbReference type="ARBA" id="ARBA00006922"/>
    </source>
</evidence>
<dbReference type="InParanoid" id="G0VHN4"/>
<feature type="compositionally biased region" description="Polar residues" evidence="9">
    <location>
        <begin position="1"/>
        <end position="14"/>
    </location>
</feature>
<keyword evidence="7" id="KW-0804">Transcription</keyword>
<evidence type="ECO:0000256" key="9">
    <source>
        <dbReference type="SAM" id="MobiDB-lite"/>
    </source>
</evidence>
<evidence type="ECO:0000256" key="2">
    <source>
        <dbReference type="ARBA" id="ARBA00004496"/>
    </source>
</evidence>
<accession>G0VHN4</accession>
<dbReference type="EMBL" id="HE576758">
    <property type="protein sequence ID" value="CCC70918.1"/>
    <property type="molecule type" value="Genomic_DNA"/>
</dbReference>
<comment type="subcellular location">
    <subcellularLocation>
        <location evidence="2">Cytoplasm</location>
    </subcellularLocation>
    <subcellularLocation>
        <location evidence="1">Nucleus</location>
    </subcellularLocation>
</comment>
<organism evidence="10 11">
    <name type="scientific">Naumovozyma castellii</name>
    <name type="common">Yeast</name>
    <name type="synonym">Saccharomyces castellii</name>
    <dbReference type="NCBI Taxonomy" id="27288"/>
    <lineage>
        <taxon>Eukaryota</taxon>
        <taxon>Fungi</taxon>
        <taxon>Dikarya</taxon>
        <taxon>Ascomycota</taxon>
        <taxon>Saccharomycotina</taxon>
        <taxon>Saccharomycetes</taxon>
        <taxon>Saccharomycetales</taxon>
        <taxon>Saccharomycetaceae</taxon>
        <taxon>Naumovozyma</taxon>
    </lineage>
</organism>
<dbReference type="InterPro" id="IPR039198">
    <property type="entry name" value="Srl3/Whi5"/>
</dbReference>
<name>G0VHN4_NAUCA</name>
<keyword evidence="8" id="KW-0539">Nucleus</keyword>
<evidence type="ECO:0000256" key="4">
    <source>
        <dbReference type="ARBA" id="ARBA00022490"/>
    </source>
</evidence>
<dbReference type="AlphaFoldDB" id="G0VHN4"/>
<dbReference type="RefSeq" id="XP_003677271.1">
    <property type="nucleotide sequence ID" value="XM_003677223.1"/>
</dbReference>
<evidence type="ECO:0000313" key="10">
    <source>
        <dbReference type="EMBL" id="CCC70918.1"/>
    </source>
</evidence>
<comment type="similarity">
    <text evidence="3">Belongs to the WHI5/NRM1 family.</text>
</comment>
<gene>
    <name evidence="10" type="primary">NCAS0G00310</name>
    <name evidence="10" type="ordered locus">NCAS_0G00310</name>
</gene>
<dbReference type="PANTHER" id="PTHR28246">
    <property type="entry name" value="G1-SPECIFIC TRANSCRIPTIONAL REPRESSOR WHI5-RELATED"/>
    <property type="match status" value="1"/>
</dbReference>
<feature type="region of interest" description="Disordered" evidence="9">
    <location>
        <begin position="1"/>
        <end position="44"/>
    </location>
</feature>
<dbReference type="GO" id="GO:0000082">
    <property type="term" value="P:G1/S transition of mitotic cell cycle"/>
    <property type="evidence" value="ECO:0007669"/>
    <property type="project" value="InterPro"/>
</dbReference>
<evidence type="ECO:0000256" key="1">
    <source>
        <dbReference type="ARBA" id="ARBA00004123"/>
    </source>
</evidence>
<keyword evidence="11" id="KW-1185">Reference proteome</keyword>
<evidence type="ECO:0000256" key="6">
    <source>
        <dbReference type="ARBA" id="ARBA00023015"/>
    </source>
</evidence>
<feature type="compositionally biased region" description="Polar residues" evidence="9">
    <location>
        <begin position="248"/>
        <end position="267"/>
    </location>
</feature>
<dbReference type="PANTHER" id="PTHR28246:SF1">
    <property type="entry name" value="G1-SPECIFIC TRANSCRIPTIONAL REPRESSOR WHI5-RELATED"/>
    <property type="match status" value="1"/>
</dbReference>
<keyword evidence="6" id="KW-0805">Transcription regulation</keyword>
<dbReference type="GO" id="GO:0003712">
    <property type="term" value="F:transcription coregulator activity"/>
    <property type="evidence" value="ECO:0007669"/>
    <property type="project" value="TreeGrafter"/>
</dbReference>
<dbReference type="FunCoup" id="G0VHN4">
    <property type="interactions" value="57"/>
</dbReference>
<dbReference type="eggNOG" id="ENOG502RW1U">
    <property type="taxonomic scope" value="Eukaryota"/>
</dbReference>
<feature type="region of interest" description="Disordered" evidence="9">
    <location>
        <begin position="242"/>
        <end position="369"/>
    </location>
</feature>
<evidence type="ECO:0000256" key="7">
    <source>
        <dbReference type="ARBA" id="ARBA00023163"/>
    </source>
</evidence>